<keyword evidence="2" id="KW-1185">Reference proteome</keyword>
<reference evidence="1" key="1">
    <citation type="submission" date="2023-04" db="EMBL/GenBank/DDBJ databases">
        <title>Draft Genome sequencing of Naganishia species isolated from polar environments using Oxford Nanopore Technology.</title>
        <authorList>
            <person name="Leo P."/>
            <person name="Venkateswaran K."/>
        </authorList>
    </citation>
    <scope>NUCLEOTIDE SEQUENCE</scope>
    <source>
        <strain evidence="1">MNA-CCFEE 5425</strain>
    </source>
</reference>
<evidence type="ECO:0000313" key="2">
    <source>
        <dbReference type="Proteomes" id="UP001243375"/>
    </source>
</evidence>
<gene>
    <name evidence="1" type="ORF">QFC22_003116</name>
</gene>
<comment type="caution">
    <text evidence="1">The sequence shown here is derived from an EMBL/GenBank/DDBJ whole genome shotgun (WGS) entry which is preliminary data.</text>
</comment>
<organism evidence="1 2">
    <name type="scientific">Naganishia vaughanmartiniae</name>
    <dbReference type="NCBI Taxonomy" id="1424756"/>
    <lineage>
        <taxon>Eukaryota</taxon>
        <taxon>Fungi</taxon>
        <taxon>Dikarya</taxon>
        <taxon>Basidiomycota</taxon>
        <taxon>Agaricomycotina</taxon>
        <taxon>Tremellomycetes</taxon>
        <taxon>Filobasidiales</taxon>
        <taxon>Filobasidiaceae</taxon>
        <taxon>Naganishia</taxon>
    </lineage>
</organism>
<dbReference type="Proteomes" id="UP001243375">
    <property type="component" value="Unassembled WGS sequence"/>
</dbReference>
<proteinExistence type="predicted"/>
<dbReference type="EMBL" id="JASBWU010000007">
    <property type="protein sequence ID" value="KAJ9120216.1"/>
    <property type="molecule type" value="Genomic_DNA"/>
</dbReference>
<evidence type="ECO:0000313" key="1">
    <source>
        <dbReference type="EMBL" id="KAJ9120216.1"/>
    </source>
</evidence>
<accession>A0ACC2X9B6</accession>
<protein>
    <submittedName>
        <fullName evidence="1">Uncharacterized protein</fullName>
    </submittedName>
</protein>
<sequence>MAPFPSAPLLAGSLQEAQINALLTLLNLNEPPTHLNLPGSTTPGVTPDALDTAQQGPLVWKVLILDEQSKDILATCLRVQDLREQGVTLHMQIHATRPPLPDVPAVYFVSPTLSNIRRIAEDINDNLYTSYHLSFTSSIPRPMMEELASLILQGDPSGESAESVAAVLDQNLDFLVPSPSLFSLLPKRVTVAPDLHDPTTALSPPAQKTKQGRWIPEKQTDGPASYMILNNPGANELEVEEEAERIARGLFSVLVTYMTATTSSTSGPGSTSSAGGVPIIRCPRGNAAEMVARKVDAKLRDWISSAAGASVTGGMRGGNDGLSSLRRPLLVILDRNIDLIPMLSHSWTYQALVHDVLEMKLNRVSVETPLEGGKMQKKSYDFDTKDFFWAKHAGQPFPTVAEAIDDELARYKADAAEITRSTGVSDVNDVSQIDFTSNAAHLKTAITALPELTARKHTLDTHMNIATALLQAIRQRSLDTLFETEEAITKQPKQAIINAIKGITDEPLPEGEQPPKPTPEDQLRLVIIYYLSVPDNAISKEDMNQFTAMLKEAGANVAALEYVKR</sequence>
<name>A0ACC2X9B6_9TREE</name>